<keyword evidence="2" id="KW-0812">Transmembrane</keyword>
<organism evidence="3">
    <name type="scientific">viral metagenome</name>
    <dbReference type="NCBI Taxonomy" id="1070528"/>
    <lineage>
        <taxon>unclassified sequences</taxon>
        <taxon>metagenomes</taxon>
        <taxon>organismal metagenomes</taxon>
    </lineage>
</organism>
<dbReference type="EMBL" id="MN739677">
    <property type="protein sequence ID" value="QHT20367.1"/>
    <property type="molecule type" value="Genomic_DNA"/>
</dbReference>
<feature type="compositionally biased region" description="Polar residues" evidence="1">
    <location>
        <begin position="22"/>
        <end position="38"/>
    </location>
</feature>
<evidence type="ECO:0000256" key="2">
    <source>
        <dbReference type="SAM" id="Phobius"/>
    </source>
</evidence>
<proteinExistence type="predicted"/>
<sequence>MSYASDSTSNLTNSANNSVVSGPNQSAPQQGSETRTSILPSMVPSGIGFFGSPYKPADAMMTPPQIGVEVGDSMDSVINAVKGVGFYSDQIGFGAPSTGLTQGMPLAPLGVNYFIKTGVSCSNGADMWQYMQGITQGDALGDKLKMVMAEMGLPPLKGLAPGMIEDAENALNPSPLINALFGSGYPQCKQVTMPVGDSYGRIADPDTGEVWISNPETAVNNGNGYVQTYWVQDTDAQGNPVNLTRDQWAAAPKTFNPDGTPAQTQQQEAFESMMTRPSTIIVVGVLCLLALAFVKK</sequence>
<protein>
    <submittedName>
        <fullName evidence="3">Uncharacterized protein</fullName>
    </submittedName>
</protein>
<feature type="compositionally biased region" description="Low complexity" evidence="1">
    <location>
        <begin position="1"/>
        <end position="21"/>
    </location>
</feature>
<feature type="transmembrane region" description="Helical" evidence="2">
    <location>
        <begin position="273"/>
        <end position="294"/>
    </location>
</feature>
<keyword evidence="2" id="KW-1133">Transmembrane helix</keyword>
<evidence type="ECO:0000313" key="3">
    <source>
        <dbReference type="EMBL" id="QHT20367.1"/>
    </source>
</evidence>
<evidence type="ECO:0000256" key="1">
    <source>
        <dbReference type="SAM" id="MobiDB-lite"/>
    </source>
</evidence>
<accession>A0A6C0DU72</accession>
<keyword evidence="2" id="KW-0472">Membrane</keyword>
<feature type="region of interest" description="Disordered" evidence="1">
    <location>
        <begin position="1"/>
        <end position="38"/>
    </location>
</feature>
<reference evidence="3" key="1">
    <citation type="journal article" date="2020" name="Nature">
        <title>Giant virus diversity and host interactions through global metagenomics.</title>
        <authorList>
            <person name="Schulz F."/>
            <person name="Roux S."/>
            <person name="Paez-Espino D."/>
            <person name="Jungbluth S."/>
            <person name="Walsh D.A."/>
            <person name="Denef V.J."/>
            <person name="McMahon K.D."/>
            <person name="Konstantinidis K.T."/>
            <person name="Eloe-Fadrosh E.A."/>
            <person name="Kyrpides N.C."/>
            <person name="Woyke T."/>
        </authorList>
    </citation>
    <scope>NUCLEOTIDE SEQUENCE</scope>
    <source>
        <strain evidence="3">GVMAG-M-3300023174-60</strain>
    </source>
</reference>
<name>A0A6C0DU72_9ZZZZ</name>
<dbReference type="AlphaFoldDB" id="A0A6C0DU72"/>